<keyword evidence="1" id="KW-0732">Signal</keyword>
<protein>
    <recommendedName>
        <fullName evidence="4">Serine protease</fullName>
    </recommendedName>
</protein>
<accession>A0A7Y9RTV9</accession>
<reference evidence="2 3" key="1">
    <citation type="submission" date="2020-07" db="EMBL/GenBank/DDBJ databases">
        <title>Sequencing the genomes of 1000 actinobacteria strains.</title>
        <authorList>
            <person name="Klenk H.-P."/>
        </authorList>
    </citation>
    <scope>NUCLEOTIDE SEQUENCE [LARGE SCALE GENOMIC DNA]</scope>
    <source>
        <strain evidence="2 3">DSM 24552</strain>
    </source>
</reference>
<organism evidence="2 3">
    <name type="scientific">Nocardioides perillae</name>
    <dbReference type="NCBI Taxonomy" id="1119534"/>
    <lineage>
        <taxon>Bacteria</taxon>
        <taxon>Bacillati</taxon>
        <taxon>Actinomycetota</taxon>
        <taxon>Actinomycetes</taxon>
        <taxon>Propionibacteriales</taxon>
        <taxon>Nocardioidaceae</taxon>
        <taxon>Nocardioides</taxon>
    </lineage>
</organism>
<evidence type="ECO:0008006" key="4">
    <source>
        <dbReference type="Google" id="ProtNLM"/>
    </source>
</evidence>
<dbReference type="Proteomes" id="UP000544110">
    <property type="component" value="Unassembled WGS sequence"/>
</dbReference>
<evidence type="ECO:0000256" key="1">
    <source>
        <dbReference type="SAM" id="SignalP"/>
    </source>
</evidence>
<feature type="chain" id="PRO_5030972976" description="Serine protease" evidence="1">
    <location>
        <begin position="36"/>
        <end position="291"/>
    </location>
</feature>
<keyword evidence="3" id="KW-1185">Reference proteome</keyword>
<evidence type="ECO:0000313" key="2">
    <source>
        <dbReference type="EMBL" id="NYG55249.1"/>
    </source>
</evidence>
<feature type="signal peptide" evidence="1">
    <location>
        <begin position="1"/>
        <end position="35"/>
    </location>
</feature>
<dbReference type="EMBL" id="JACCAC010000001">
    <property type="protein sequence ID" value="NYG55249.1"/>
    <property type="molecule type" value="Genomic_DNA"/>
</dbReference>
<dbReference type="AlphaFoldDB" id="A0A7Y9RTV9"/>
<name>A0A7Y9RTV9_9ACTN</name>
<comment type="caution">
    <text evidence="2">The sequence shown here is derived from an EMBL/GenBank/DDBJ whole genome shotgun (WGS) entry which is preliminary data.</text>
</comment>
<sequence>MLRSLSRPARLGAAAATAACLAAAFVATTPVTATSAPTWAPADSAAIHPGVQMYTEGAQCTANFVFTDAASNVYVGYAAHCAGTGAATDTDGCSAGSLPLGTRVEFVEGGSLVGAGSTVGEGTLAYSSWLAMDRAGETDADACAYNDFALVKVDADDVADVNPSVPFWGGPTGIDRDGSPAGERVYSFGNSSLRAGIEALSPKTGLSLGTGGNGWTHPVYTLTPGVPGDSGSGFLSRDGSALGTLSTLALAPLAGSNGVGDLSRELAYAQRTSGIDGLQLALGTEPFSPVL</sequence>
<evidence type="ECO:0000313" key="3">
    <source>
        <dbReference type="Proteomes" id="UP000544110"/>
    </source>
</evidence>
<gene>
    <name evidence="2" type="ORF">BJ989_001553</name>
</gene>
<dbReference type="RefSeq" id="WP_179517731.1">
    <property type="nucleotide sequence ID" value="NZ_JACCAC010000001.1"/>
</dbReference>
<proteinExistence type="predicted"/>